<protein>
    <submittedName>
        <fullName evidence="1">Uncharacterized protein</fullName>
    </submittedName>
</protein>
<accession>A0AAE0G1T0</accession>
<dbReference type="AlphaFoldDB" id="A0AAE0G1T0"/>
<reference evidence="1 2" key="1">
    <citation type="journal article" date="2015" name="Genome Biol. Evol.">
        <title>Comparative Genomics of a Bacterivorous Green Alga Reveals Evolutionary Causalities and Consequences of Phago-Mixotrophic Mode of Nutrition.</title>
        <authorList>
            <person name="Burns J.A."/>
            <person name="Paasch A."/>
            <person name="Narechania A."/>
            <person name="Kim E."/>
        </authorList>
    </citation>
    <scope>NUCLEOTIDE SEQUENCE [LARGE SCALE GENOMIC DNA]</scope>
    <source>
        <strain evidence="1 2">PLY_AMNH</strain>
    </source>
</reference>
<proteinExistence type="predicted"/>
<dbReference type="EMBL" id="LGRX02010651">
    <property type="protein sequence ID" value="KAK3269950.1"/>
    <property type="molecule type" value="Genomic_DNA"/>
</dbReference>
<name>A0AAE0G1T0_9CHLO</name>
<dbReference type="PANTHER" id="PTHR28498:SF1">
    <property type="entry name" value="ZINC FINGER SWIM DOMAIN-CONTAINING PROTEIN 7"/>
    <property type="match status" value="1"/>
</dbReference>
<comment type="caution">
    <text evidence="1">The sequence shown here is derived from an EMBL/GenBank/DDBJ whole genome shotgun (WGS) entry which is preliminary data.</text>
</comment>
<dbReference type="GO" id="GO:0000724">
    <property type="term" value="P:double-strand break repair via homologous recombination"/>
    <property type="evidence" value="ECO:0007669"/>
    <property type="project" value="TreeGrafter"/>
</dbReference>
<evidence type="ECO:0000313" key="1">
    <source>
        <dbReference type="EMBL" id="KAK3269950.1"/>
    </source>
</evidence>
<sequence>MSASENVTRTAPLYTCTDIADAVFEEIEKANGNSVSAELTDKHLLCLATICEEKHLQRALQLVDQGGVRCLMAEKSGRTIFQVLGRSTV</sequence>
<dbReference type="GO" id="GO:0097196">
    <property type="term" value="C:Shu complex"/>
    <property type="evidence" value="ECO:0007669"/>
    <property type="project" value="TreeGrafter"/>
</dbReference>
<organism evidence="1 2">
    <name type="scientific">Cymbomonas tetramitiformis</name>
    <dbReference type="NCBI Taxonomy" id="36881"/>
    <lineage>
        <taxon>Eukaryota</taxon>
        <taxon>Viridiplantae</taxon>
        <taxon>Chlorophyta</taxon>
        <taxon>Pyramimonadophyceae</taxon>
        <taxon>Pyramimonadales</taxon>
        <taxon>Pyramimonadaceae</taxon>
        <taxon>Cymbomonas</taxon>
    </lineage>
</organism>
<dbReference type="Proteomes" id="UP001190700">
    <property type="component" value="Unassembled WGS sequence"/>
</dbReference>
<keyword evidence="2" id="KW-1185">Reference proteome</keyword>
<gene>
    <name evidence="1" type="ORF">CYMTET_21627</name>
</gene>
<dbReference type="PANTHER" id="PTHR28498">
    <property type="entry name" value="ZINC FINGER SWIM DOMAIN-CONTAINING PROTEIN 7"/>
    <property type="match status" value="1"/>
</dbReference>
<evidence type="ECO:0000313" key="2">
    <source>
        <dbReference type="Proteomes" id="UP001190700"/>
    </source>
</evidence>